<feature type="transmembrane region" description="Helical" evidence="5">
    <location>
        <begin position="236"/>
        <end position="257"/>
    </location>
</feature>
<keyword evidence="4 5" id="KW-0472">Membrane</keyword>
<dbReference type="InterPro" id="IPR013525">
    <property type="entry name" value="ABC2_TM"/>
</dbReference>
<gene>
    <name evidence="8" type="ORF">EGM181_08005</name>
    <name evidence="7" type="ORF">GTI89_01010</name>
</gene>
<dbReference type="AlphaFoldDB" id="A0A366U717"/>
<feature type="transmembrane region" description="Helical" evidence="5">
    <location>
        <begin position="269"/>
        <end position="290"/>
    </location>
</feature>
<dbReference type="PANTHER" id="PTHR43027:SF1">
    <property type="entry name" value="DOXORUBICIN RESISTANCE ABC TRANSPORTER PERMEASE PROTEIN DRRC-RELATED"/>
    <property type="match status" value="1"/>
</dbReference>
<dbReference type="RefSeq" id="WP_003127062.1">
    <property type="nucleotide sequence ID" value="NZ_BTSN01000002.1"/>
</dbReference>
<dbReference type="EMBL" id="CP050485">
    <property type="protein sequence ID" value="QOG27193.1"/>
    <property type="molecule type" value="Genomic_DNA"/>
</dbReference>
<dbReference type="PANTHER" id="PTHR43027">
    <property type="entry name" value="DOXORUBICIN RESISTANCE ABC TRANSPORTER PERMEASE PROTEIN DRRC-RELATED"/>
    <property type="match status" value="1"/>
</dbReference>
<proteinExistence type="predicted"/>
<keyword evidence="2 5" id="KW-0812">Transmembrane</keyword>
<dbReference type="EMBL" id="WVTI01000001">
    <property type="protein sequence ID" value="MXS24668.1"/>
    <property type="molecule type" value="Genomic_DNA"/>
</dbReference>
<evidence type="ECO:0000256" key="1">
    <source>
        <dbReference type="ARBA" id="ARBA00004141"/>
    </source>
</evidence>
<feature type="transmembrane region" description="Helical" evidence="5">
    <location>
        <begin position="358"/>
        <end position="379"/>
    </location>
</feature>
<evidence type="ECO:0000256" key="5">
    <source>
        <dbReference type="SAM" id="Phobius"/>
    </source>
</evidence>
<feature type="domain" description="ABC-2 type transporter transmembrane" evidence="6">
    <location>
        <begin position="18"/>
        <end position="372"/>
    </location>
</feature>
<reference evidence="8 10" key="2">
    <citation type="submission" date="2020-03" db="EMBL/GenBank/DDBJ databases">
        <title>Characterization of ganglioside-mimicking enterococci.</title>
        <authorList>
            <person name="Patry R.T."/>
            <person name="Nothaft H."/>
            <person name="Bridger R."/>
            <person name="Shajahan A."/>
            <person name="Huynh S."/>
            <person name="Sanchez S."/>
            <person name="Azadi P."/>
            <person name="Cooper K."/>
            <person name="Miller W.G."/>
            <person name="Parker C.T."/>
            <person name="Wells L."/>
            <person name="Szymanski C.M."/>
        </authorList>
    </citation>
    <scope>NUCLEOTIDE SEQUENCE [LARGE SCALE GENOMIC DNA]</scope>
    <source>
        <strain evidence="8 10">EGM181</strain>
    </source>
</reference>
<dbReference type="GO" id="GO:0016020">
    <property type="term" value="C:membrane"/>
    <property type="evidence" value="ECO:0007669"/>
    <property type="project" value="UniProtKB-SubCell"/>
</dbReference>
<name>A0A366U717_ENTGA</name>
<feature type="transmembrane region" description="Helical" evidence="5">
    <location>
        <begin position="20"/>
        <end position="38"/>
    </location>
</feature>
<evidence type="ECO:0000256" key="2">
    <source>
        <dbReference type="ARBA" id="ARBA00022692"/>
    </source>
</evidence>
<evidence type="ECO:0000313" key="9">
    <source>
        <dbReference type="Proteomes" id="UP000439965"/>
    </source>
</evidence>
<dbReference type="Pfam" id="PF12698">
    <property type="entry name" value="ABC2_membrane_3"/>
    <property type="match status" value="1"/>
</dbReference>
<feature type="transmembrane region" description="Helical" evidence="5">
    <location>
        <begin position="302"/>
        <end position="320"/>
    </location>
</feature>
<sequence length="388" mass="44113">MFGHLYRYRLNVLVRNNSLLFWTLIFPILLGLMFSVAFSEIDQAGTIETIPVGIIKEEQNQKTNEGQLTQQVAFMNVLKQTKSGGEPLFSLQEVSPQEAEKRLDAGDLAGYYSFEQSSIQLAIARTGLSQTILKNMMDRFLQNTDLANKLVAIDSTLTEDQLTSFLVGESFVQQENQTRNMSIKSFYFFTLVGMAILYGFMWGVRNAQDQQANQSSKGIRLSVIPRNRLLVFSANILAGFTIFFLEVLVILSVFHFIYQVDFGNRWQWLFVLSALGALNALLLGNLVGNLFPNMGLAQKEGLGVAVTMAMSFFAGMMGSQDIKYWIDLHIPVLGKLNLVNLISESFYQLYFYRSLEDFYLNLFWLVAFMVILAFSNLMFERRVQYVAV</sequence>
<keyword evidence="3 5" id="KW-1133">Transmembrane helix</keyword>
<evidence type="ECO:0000256" key="4">
    <source>
        <dbReference type="ARBA" id="ARBA00023136"/>
    </source>
</evidence>
<organism evidence="7 9">
    <name type="scientific">Enterococcus gallinarum</name>
    <dbReference type="NCBI Taxonomy" id="1353"/>
    <lineage>
        <taxon>Bacteria</taxon>
        <taxon>Bacillati</taxon>
        <taxon>Bacillota</taxon>
        <taxon>Bacilli</taxon>
        <taxon>Lactobacillales</taxon>
        <taxon>Enterococcaceae</taxon>
        <taxon>Enterococcus</taxon>
    </lineage>
</organism>
<dbReference type="InterPro" id="IPR052902">
    <property type="entry name" value="ABC-2_transporter"/>
</dbReference>
<comment type="subcellular location">
    <subcellularLocation>
        <location evidence="1">Membrane</location>
        <topology evidence="1">Multi-pass membrane protein</topology>
    </subcellularLocation>
</comment>
<evidence type="ECO:0000313" key="10">
    <source>
        <dbReference type="Proteomes" id="UP000516696"/>
    </source>
</evidence>
<evidence type="ECO:0000313" key="8">
    <source>
        <dbReference type="EMBL" id="QOG27193.1"/>
    </source>
</evidence>
<reference evidence="7 9" key="1">
    <citation type="submission" date="2019-04" db="EMBL/GenBank/DDBJ databases">
        <title>Step-wise assembly of the neonatal virome modulated by breast feeding.</title>
        <authorList>
            <person name="Liang G."/>
            <person name="Bushman F."/>
        </authorList>
    </citation>
    <scope>NUCLEOTIDE SEQUENCE [LARGE SCALE GENOMIC DNA]</scope>
    <source>
        <strain evidence="7 9">E3404</strain>
    </source>
</reference>
<dbReference type="Proteomes" id="UP000439965">
    <property type="component" value="Unassembled WGS sequence"/>
</dbReference>
<protein>
    <submittedName>
        <fullName evidence="7">ABC transporter permease</fullName>
    </submittedName>
</protein>
<feature type="transmembrane region" description="Helical" evidence="5">
    <location>
        <begin position="186"/>
        <end position="204"/>
    </location>
</feature>
<evidence type="ECO:0000313" key="7">
    <source>
        <dbReference type="EMBL" id="MXS24668.1"/>
    </source>
</evidence>
<evidence type="ECO:0000259" key="6">
    <source>
        <dbReference type="Pfam" id="PF12698"/>
    </source>
</evidence>
<dbReference type="GO" id="GO:0140359">
    <property type="term" value="F:ABC-type transporter activity"/>
    <property type="evidence" value="ECO:0007669"/>
    <property type="project" value="InterPro"/>
</dbReference>
<evidence type="ECO:0000256" key="3">
    <source>
        <dbReference type="ARBA" id="ARBA00022989"/>
    </source>
</evidence>
<dbReference type="Proteomes" id="UP000516696">
    <property type="component" value="Chromosome"/>
</dbReference>
<accession>A0A366U717</accession>